<evidence type="ECO:0008006" key="4">
    <source>
        <dbReference type="Google" id="ProtNLM"/>
    </source>
</evidence>
<accession>A0A6L5XDW6</accession>
<comment type="caution">
    <text evidence="2">The sequence shown here is derived from an EMBL/GenBank/DDBJ whole genome shotgun (WGS) entry which is preliminary data.</text>
</comment>
<dbReference type="RefSeq" id="WP_154328433.1">
    <property type="nucleotide sequence ID" value="NZ_CP045696.1"/>
</dbReference>
<evidence type="ECO:0000313" key="2">
    <source>
        <dbReference type="EMBL" id="MSS17927.1"/>
    </source>
</evidence>
<dbReference type="SUPFAM" id="SSF55166">
    <property type="entry name" value="Hedgehog/DD-peptidase"/>
    <property type="match status" value="1"/>
</dbReference>
<proteinExistence type="predicted"/>
<dbReference type="AlphaFoldDB" id="A0A6L5XDW6"/>
<dbReference type="EMBL" id="VULT01000014">
    <property type="protein sequence ID" value="MSS17927.1"/>
    <property type="molecule type" value="Genomic_DNA"/>
</dbReference>
<name>A0A6L5XDW6_9BACT</name>
<keyword evidence="3" id="KW-1185">Reference proteome</keyword>
<reference evidence="2 3" key="1">
    <citation type="submission" date="2019-08" db="EMBL/GenBank/DDBJ databases">
        <title>In-depth cultivation of the pig gut microbiome towards novel bacterial diversity and tailored functional studies.</title>
        <authorList>
            <person name="Wylensek D."/>
            <person name="Hitch T.C.A."/>
            <person name="Clavel T."/>
        </authorList>
    </citation>
    <scope>NUCLEOTIDE SEQUENCE [LARGE SCALE GENOMIC DNA]</scope>
    <source>
        <strain evidence="2 3">Oil-RF-744-WCA-WT-10</strain>
    </source>
</reference>
<feature type="chain" id="PRO_5027001194" description="Peptidase M15A C-terminal domain-containing protein" evidence="1">
    <location>
        <begin position="25"/>
        <end position="240"/>
    </location>
</feature>
<organism evidence="2 3">
    <name type="scientific">Sodaliphilus pleomorphus</name>
    <dbReference type="NCBI Taxonomy" id="2606626"/>
    <lineage>
        <taxon>Bacteria</taxon>
        <taxon>Pseudomonadati</taxon>
        <taxon>Bacteroidota</taxon>
        <taxon>Bacteroidia</taxon>
        <taxon>Bacteroidales</taxon>
        <taxon>Muribaculaceae</taxon>
        <taxon>Sodaliphilus</taxon>
    </lineage>
</organism>
<protein>
    <recommendedName>
        <fullName evidence="4">Peptidase M15A C-terminal domain-containing protein</fullName>
    </recommendedName>
</protein>
<evidence type="ECO:0000313" key="3">
    <source>
        <dbReference type="Proteomes" id="UP000483362"/>
    </source>
</evidence>
<dbReference type="PROSITE" id="PS51257">
    <property type="entry name" value="PROKAR_LIPOPROTEIN"/>
    <property type="match status" value="1"/>
</dbReference>
<feature type="signal peptide" evidence="1">
    <location>
        <begin position="1"/>
        <end position="24"/>
    </location>
</feature>
<gene>
    <name evidence="2" type="ORF">FYJ29_09195</name>
</gene>
<keyword evidence="1" id="KW-0732">Signal</keyword>
<dbReference type="InterPro" id="IPR009045">
    <property type="entry name" value="Zn_M74/Hedgehog-like"/>
</dbReference>
<dbReference type="InterPro" id="IPR043769">
    <property type="entry name" value="DUF5715"/>
</dbReference>
<dbReference type="Proteomes" id="UP000483362">
    <property type="component" value="Unassembled WGS sequence"/>
</dbReference>
<dbReference type="Pfam" id="PF18979">
    <property type="entry name" value="DUF5715"/>
    <property type="match status" value="1"/>
</dbReference>
<evidence type="ECO:0000256" key="1">
    <source>
        <dbReference type="SAM" id="SignalP"/>
    </source>
</evidence>
<sequence>MQKFLLTSLMLIAAIVAVSSCTHSDNDGQVKYVLSDDTPLDTAAAPKLPKGGPVHEMKSRIVDGRLKDIFNDSNHTQLRAAVANGIDPIVDLRSAFYLKRPLVKLNTCKLYYVATMKDSAPYLVPKAANLLKQIATAFADTIVARGGKAYRLRVTSMLRTDYSVAQLQQRNRNATSQSCHRYGTTFDISWSKFDCMDPSYQISQESLKNILAEIIYDFRARGKCYAIFETRQGCFHVTVR</sequence>